<name>A0ABM4BYT3_HYDVU</name>
<accession>A0ABM4BYT3</accession>
<organism evidence="2 3">
    <name type="scientific">Hydra vulgaris</name>
    <name type="common">Hydra</name>
    <name type="synonym">Hydra attenuata</name>
    <dbReference type="NCBI Taxonomy" id="6087"/>
    <lineage>
        <taxon>Eukaryota</taxon>
        <taxon>Metazoa</taxon>
        <taxon>Cnidaria</taxon>
        <taxon>Hydrozoa</taxon>
        <taxon>Hydroidolina</taxon>
        <taxon>Anthoathecata</taxon>
        <taxon>Aplanulata</taxon>
        <taxon>Hydridae</taxon>
        <taxon>Hydra</taxon>
    </lineage>
</organism>
<dbReference type="RefSeq" id="XP_065654398.1">
    <property type="nucleotide sequence ID" value="XM_065798326.1"/>
</dbReference>
<gene>
    <name evidence="3" type="primary">LOC136080983</name>
</gene>
<evidence type="ECO:0000313" key="2">
    <source>
        <dbReference type="Proteomes" id="UP001652625"/>
    </source>
</evidence>
<protein>
    <submittedName>
        <fullName evidence="3">Uncharacterized protein LOC136080983</fullName>
    </submittedName>
</protein>
<dbReference type="InterPro" id="IPR013087">
    <property type="entry name" value="Znf_C2H2_type"/>
</dbReference>
<proteinExistence type="predicted"/>
<evidence type="ECO:0000313" key="3">
    <source>
        <dbReference type="RefSeq" id="XP_065654398.1"/>
    </source>
</evidence>
<sequence>MHYSFGAKDAKVAVAQISNDKTVVTGPKIKNISNYHSFEFGEKSMKMWRYFNIGEGIEQEYGNLKIQPSIKLLLPYSKTDNSIKRNKSLKEKQKRSDRQLYSLRFCTEMNCTLSFESDAELEEHMLSGLHTVPKSLTSLDKVRNSFVHKMKITSQLNMLISSSSNIASVKDKPHCMNIFLLQGWALPIRSSFRFSNQQKELLYKYFIRGEE</sequence>
<dbReference type="PANTHER" id="PTHR33845">
    <property type="entry name" value="C2H2-TYPE DOMAIN-CONTAINING PROTEIN"/>
    <property type="match status" value="1"/>
</dbReference>
<dbReference type="GeneID" id="136080983"/>
<feature type="domain" description="C2H2-type" evidence="1">
    <location>
        <begin position="106"/>
        <end position="130"/>
    </location>
</feature>
<dbReference type="PROSITE" id="PS00028">
    <property type="entry name" value="ZINC_FINGER_C2H2_1"/>
    <property type="match status" value="1"/>
</dbReference>
<evidence type="ECO:0000259" key="1">
    <source>
        <dbReference type="PROSITE" id="PS00028"/>
    </source>
</evidence>
<reference evidence="3" key="1">
    <citation type="submission" date="2025-08" db="UniProtKB">
        <authorList>
            <consortium name="RefSeq"/>
        </authorList>
    </citation>
    <scope>IDENTIFICATION</scope>
</reference>
<keyword evidence="2" id="KW-1185">Reference proteome</keyword>
<dbReference type="Proteomes" id="UP001652625">
    <property type="component" value="Chromosome 06"/>
</dbReference>
<dbReference type="PANTHER" id="PTHR33845:SF1">
    <property type="entry name" value="C2H2-TYPE DOMAIN-CONTAINING PROTEIN"/>
    <property type="match status" value="1"/>
</dbReference>